<accession>A0ABU5SRA2</accession>
<dbReference type="InterPro" id="IPR006311">
    <property type="entry name" value="TAT_signal"/>
</dbReference>
<keyword evidence="3" id="KW-0732">Signal</keyword>
<dbReference type="PANTHER" id="PTHR30373">
    <property type="entry name" value="UPF0603 PROTEIN YGCG"/>
    <property type="match status" value="1"/>
</dbReference>
<evidence type="ECO:0000313" key="6">
    <source>
        <dbReference type="Proteomes" id="UP001302329"/>
    </source>
</evidence>
<dbReference type="EMBL" id="JAYGHY010000001">
    <property type="protein sequence ID" value="MEA5441039.1"/>
    <property type="molecule type" value="Genomic_DNA"/>
</dbReference>
<feature type="transmembrane region" description="Helical" evidence="2">
    <location>
        <begin position="204"/>
        <end position="226"/>
    </location>
</feature>
<keyword evidence="1 2" id="KW-0472">Membrane</keyword>
<evidence type="ECO:0000256" key="3">
    <source>
        <dbReference type="SAM" id="SignalP"/>
    </source>
</evidence>
<evidence type="ECO:0000259" key="4">
    <source>
        <dbReference type="Pfam" id="PF04536"/>
    </source>
</evidence>
<sequence>MTPLRRSLLSLVLALALVLAAPVAAALAVSAADLPLRPPAEHVLDGAKVLSRAGNAEIEHQLEAFSAERVDARLITLTRLDYGLGLDSLANQLLERWSADPPAGSSPDPLLLLLIDTQTRATAITAQAPLDRQLPTELLQSTAATTMAQPLRSGDRYRQAAVDALQRLATVLQGGEDPGEPVIEETAAVVSNIPTREETSSSNAFTWVIVLLVVGTVVPMLTWWVFSR</sequence>
<evidence type="ECO:0000313" key="5">
    <source>
        <dbReference type="EMBL" id="MEA5441039.1"/>
    </source>
</evidence>
<dbReference type="PROSITE" id="PS51318">
    <property type="entry name" value="TAT"/>
    <property type="match status" value="1"/>
</dbReference>
<keyword evidence="2" id="KW-0812">Transmembrane</keyword>
<dbReference type="Pfam" id="PF04536">
    <property type="entry name" value="TPM_phosphatase"/>
    <property type="match status" value="1"/>
</dbReference>
<dbReference type="Gene3D" id="3.10.310.50">
    <property type="match status" value="1"/>
</dbReference>
<keyword evidence="2" id="KW-1133">Transmembrane helix</keyword>
<feature type="signal peptide" evidence="3">
    <location>
        <begin position="1"/>
        <end position="25"/>
    </location>
</feature>
<gene>
    <name evidence="5" type="ORF">VB739_00560</name>
</gene>
<protein>
    <submittedName>
        <fullName evidence="5">TPM domain-containing protein</fullName>
    </submittedName>
</protein>
<proteinExistence type="predicted"/>
<organism evidence="5 6">
    <name type="scientific">Cyanobium gracile UHCC 0281</name>
    <dbReference type="NCBI Taxonomy" id="3110309"/>
    <lineage>
        <taxon>Bacteria</taxon>
        <taxon>Bacillati</taxon>
        <taxon>Cyanobacteriota</taxon>
        <taxon>Cyanophyceae</taxon>
        <taxon>Synechococcales</taxon>
        <taxon>Prochlorococcaceae</taxon>
        <taxon>Cyanobium</taxon>
    </lineage>
</organism>
<feature type="chain" id="PRO_5047495363" evidence="3">
    <location>
        <begin position="26"/>
        <end position="228"/>
    </location>
</feature>
<keyword evidence="6" id="KW-1185">Reference proteome</keyword>
<comment type="caution">
    <text evidence="5">The sequence shown here is derived from an EMBL/GenBank/DDBJ whole genome shotgun (WGS) entry which is preliminary data.</text>
</comment>
<dbReference type="InterPro" id="IPR007621">
    <property type="entry name" value="TPM_dom"/>
</dbReference>
<dbReference type="Proteomes" id="UP001302329">
    <property type="component" value="Unassembled WGS sequence"/>
</dbReference>
<reference evidence="5 6" key="1">
    <citation type="submission" date="2023-12" db="EMBL/GenBank/DDBJ databases">
        <title>Baltic Sea Cyanobacteria.</title>
        <authorList>
            <person name="Delbaje E."/>
            <person name="Fewer D.P."/>
            <person name="Shishido T.K."/>
        </authorList>
    </citation>
    <scope>NUCLEOTIDE SEQUENCE [LARGE SCALE GENOMIC DNA]</scope>
    <source>
        <strain evidence="5 6">UHCC 0281</strain>
    </source>
</reference>
<evidence type="ECO:0000256" key="2">
    <source>
        <dbReference type="SAM" id="Phobius"/>
    </source>
</evidence>
<evidence type="ECO:0000256" key="1">
    <source>
        <dbReference type="ARBA" id="ARBA00023136"/>
    </source>
</evidence>
<name>A0ABU5SRA2_9CYAN</name>
<dbReference type="NCBIfam" id="NF047379">
    <property type="entry name" value="photo_II_Psb32"/>
    <property type="match status" value="1"/>
</dbReference>
<dbReference type="PANTHER" id="PTHR30373:SF2">
    <property type="entry name" value="UPF0603 PROTEIN YGCG"/>
    <property type="match status" value="1"/>
</dbReference>
<feature type="domain" description="TPM" evidence="4">
    <location>
        <begin position="43"/>
        <end position="170"/>
    </location>
</feature>